<protein>
    <submittedName>
        <fullName evidence="4">Flagellar hook capping protein</fullName>
    </submittedName>
</protein>
<feature type="region of interest" description="Disordered" evidence="3">
    <location>
        <begin position="141"/>
        <end position="171"/>
    </location>
</feature>
<evidence type="ECO:0000313" key="4">
    <source>
        <dbReference type="EMBL" id="UNK46807.1"/>
    </source>
</evidence>
<dbReference type="Pfam" id="PF03963">
    <property type="entry name" value="FlgD"/>
    <property type="match status" value="1"/>
</dbReference>
<dbReference type="EMBL" id="CP093326">
    <property type="protein sequence ID" value="UNK46807.1"/>
    <property type="molecule type" value="Genomic_DNA"/>
</dbReference>
<evidence type="ECO:0000313" key="5">
    <source>
        <dbReference type="Proteomes" id="UP000829069"/>
    </source>
</evidence>
<evidence type="ECO:0000256" key="2">
    <source>
        <dbReference type="ARBA" id="ARBA00022795"/>
    </source>
</evidence>
<reference evidence="4 5" key="1">
    <citation type="submission" date="2022-03" db="EMBL/GenBank/DDBJ databases">
        <title>Isotopic signatures of nitrous oxide derived from detoxification processes.</title>
        <authorList>
            <person name="Behrendt U."/>
            <person name="Buchen C."/>
            <person name="Well R."/>
            <person name="Ulrich A."/>
            <person name="Rohe L."/>
            <person name="Kolb S."/>
            <person name="Schloter M."/>
            <person name="Horn M.A."/>
            <person name="Augustin J."/>
        </authorList>
    </citation>
    <scope>NUCLEOTIDE SEQUENCE [LARGE SCALE GENOMIC DNA]</scope>
    <source>
        <strain evidence="4 5">S4-C24</strain>
    </source>
</reference>
<gene>
    <name evidence="4" type="ORF">MNQ99_05490</name>
</gene>
<evidence type="ECO:0000256" key="3">
    <source>
        <dbReference type="SAM" id="MobiDB-lite"/>
    </source>
</evidence>
<accession>A0ABY3WBH4</accession>
<evidence type="ECO:0000256" key="1">
    <source>
        <dbReference type="ARBA" id="ARBA00010577"/>
    </source>
</evidence>
<organism evidence="4 5">
    <name type="scientific">Arthrobacter sulfonylureivorans</name>
    <dbReference type="NCBI Taxonomy" id="2486855"/>
    <lineage>
        <taxon>Bacteria</taxon>
        <taxon>Bacillati</taxon>
        <taxon>Actinomycetota</taxon>
        <taxon>Actinomycetes</taxon>
        <taxon>Micrococcales</taxon>
        <taxon>Micrococcaceae</taxon>
        <taxon>Arthrobacter</taxon>
    </lineage>
</organism>
<feature type="compositionally biased region" description="Low complexity" evidence="3">
    <location>
        <begin position="141"/>
        <end position="165"/>
    </location>
</feature>
<sequence>MPTDSVTPVGTVTPTYTAPPVRAPKQTMDGEMFMHLLVTQLQNQDPSSPMDTNQMISQTTQLAMMESIATMTTTSEENFSLQMRGVAAALVGQQVSYYGQDGSLITGTATSVSYAGPVPQVIVDGKEIPLDLIAGINAAAPAESGSGGADDAAASSGGSGSDASGTSGGAA</sequence>
<dbReference type="InterPro" id="IPR005648">
    <property type="entry name" value="FlgD"/>
</dbReference>
<dbReference type="Proteomes" id="UP000829069">
    <property type="component" value="Chromosome"/>
</dbReference>
<keyword evidence="5" id="KW-1185">Reference proteome</keyword>
<dbReference type="RefSeq" id="WP_241914708.1">
    <property type="nucleotide sequence ID" value="NZ_CP093326.1"/>
</dbReference>
<keyword evidence="4" id="KW-0966">Cell projection</keyword>
<keyword evidence="4" id="KW-0282">Flagellum</keyword>
<comment type="similarity">
    <text evidence="1">Belongs to the FlgD family.</text>
</comment>
<proteinExistence type="inferred from homology"/>
<feature type="region of interest" description="Disordered" evidence="3">
    <location>
        <begin position="1"/>
        <end position="23"/>
    </location>
</feature>
<keyword evidence="4" id="KW-0969">Cilium</keyword>
<keyword evidence="2" id="KW-1005">Bacterial flagellum biogenesis</keyword>
<name>A0ABY3WBH4_9MICC</name>